<comment type="caution">
    <text evidence="3">The sequence shown here is derived from an EMBL/GenBank/DDBJ whole genome shotgun (WGS) entry which is preliminary data.</text>
</comment>
<evidence type="ECO:0000313" key="3">
    <source>
        <dbReference type="EMBL" id="KAF6280917.1"/>
    </source>
</evidence>
<evidence type="ECO:0000256" key="2">
    <source>
        <dbReference type="SAM" id="SignalP"/>
    </source>
</evidence>
<dbReference type="AlphaFoldDB" id="A0A7J7RY46"/>
<keyword evidence="2" id="KW-0732">Signal</keyword>
<evidence type="ECO:0000256" key="1">
    <source>
        <dbReference type="SAM" id="MobiDB-lite"/>
    </source>
</evidence>
<reference evidence="3 4" key="1">
    <citation type="journal article" date="2020" name="Nature">
        <title>Six reference-quality genomes reveal evolution of bat adaptations.</title>
        <authorList>
            <person name="Jebb D."/>
            <person name="Huang Z."/>
            <person name="Pippel M."/>
            <person name="Hughes G.M."/>
            <person name="Lavrichenko K."/>
            <person name="Devanna P."/>
            <person name="Winkler S."/>
            <person name="Jermiin L.S."/>
            <person name="Skirmuntt E.C."/>
            <person name="Katzourakis A."/>
            <person name="Burkitt-Gray L."/>
            <person name="Ray D.A."/>
            <person name="Sullivan K.A.M."/>
            <person name="Roscito J.G."/>
            <person name="Kirilenko B.M."/>
            <person name="Davalos L.M."/>
            <person name="Corthals A.P."/>
            <person name="Power M.L."/>
            <person name="Jones G."/>
            <person name="Ransome R.D."/>
            <person name="Dechmann D.K.N."/>
            <person name="Locatelli A.G."/>
            <person name="Puechmaille S.J."/>
            <person name="Fedrigo O."/>
            <person name="Jarvis E.D."/>
            <person name="Hiller M."/>
            <person name="Vernes S.C."/>
            <person name="Myers E.W."/>
            <person name="Teeling E.C."/>
        </authorList>
    </citation>
    <scope>NUCLEOTIDE SEQUENCE [LARGE SCALE GENOMIC DNA]</scope>
    <source>
        <strain evidence="3">MRhiFer1</strain>
        <tissue evidence="3">Lung</tissue>
    </source>
</reference>
<feature type="signal peptide" evidence="2">
    <location>
        <begin position="1"/>
        <end position="17"/>
    </location>
</feature>
<protein>
    <recommendedName>
        <fullName evidence="5">Secreted protein</fullName>
    </recommendedName>
</protein>
<feature type="region of interest" description="Disordered" evidence="1">
    <location>
        <begin position="24"/>
        <end position="48"/>
    </location>
</feature>
<evidence type="ECO:0008006" key="5">
    <source>
        <dbReference type="Google" id="ProtNLM"/>
    </source>
</evidence>
<proteinExistence type="predicted"/>
<feature type="chain" id="PRO_5029766384" description="Secreted protein" evidence="2">
    <location>
        <begin position="18"/>
        <end position="134"/>
    </location>
</feature>
<gene>
    <name evidence="3" type="ORF">mRhiFer1_009296</name>
</gene>
<name>A0A7J7RY46_RHIFE</name>
<dbReference type="EMBL" id="JACAGC010000024">
    <property type="protein sequence ID" value="KAF6280917.1"/>
    <property type="molecule type" value="Genomic_DNA"/>
</dbReference>
<sequence length="134" mass="14733">MTFIWASFLWTSPGVSPLKAGAGLGARTNPAPPSLWNQPPFHSQEHGGSCQKHVAEAVRVKKQHFRADETTLTHRFIKMAKLKRRTMPSGCACVEQLEVSHFAGGSIHCYNHFGTSVSVATKAEHMNTLSDFTL</sequence>
<accession>A0A7J7RY46</accession>
<evidence type="ECO:0000313" key="4">
    <source>
        <dbReference type="Proteomes" id="UP000585614"/>
    </source>
</evidence>
<dbReference type="Proteomes" id="UP000585614">
    <property type="component" value="Unassembled WGS sequence"/>
</dbReference>
<organism evidence="3 4">
    <name type="scientific">Rhinolophus ferrumequinum</name>
    <name type="common">Greater horseshoe bat</name>
    <dbReference type="NCBI Taxonomy" id="59479"/>
    <lineage>
        <taxon>Eukaryota</taxon>
        <taxon>Metazoa</taxon>
        <taxon>Chordata</taxon>
        <taxon>Craniata</taxon>
        <taxon>Vertebrata</taxon>
        <taxon>Euteleostomi</taxon>
        <taxon>Mammalia</taxon>
        <taxon>Eutheria</taxon>
        <taxon>Laurasiatheria</taxon>
        <taxon>Chiroptera</taxon>
        <taxon>Yinpterochiroptera</taxon>
        <taxon>Rhinolophoidea</taxon>
        <taxon>Rhinolophidae</taxon>
        <taxon>Rhinolophinae</taxon>
        <taxon>Rhinolophus</taxon>
    </lineage>
</organism>